<sequence>MFPIDSCQKRYRRILQRKKERRKQEKVRRKIASRNKIREDIELNRYHSKKFLKKEVSNRLQIALYEGIRIYIDCSYEALMSPKECNKFAQQLCRLYGANKKATKPLSINLVNFSQHGPLFHACQSKCDGFLKYKVSVL</sequence>
<keyword evidence="2 5" id="KW-0808">Transferase</keyword>
<evidence type="ECO:0000256" key="3">
    <source>
        <dbReference type="ARBA" id="ARBA00022691"/>
    </source>
</evidence>
<dbReference type="GO" id="GO:0000049">
    <property type="term" value="F:tRNA binding"/>
    <property type="evidence" value="ECO:0007669"/>
    <property type="project" value="TreeGrafter"/>
</dbReference>
<dbReference type="InterPro" id="IPR028564">
    <property type="entry name" value="MT_TRM10-typ"/>
</dbReference>
<organism evidence="5 6">
    <name type="scientific">Schistosoma bovis</name>
    <name type="common">Blood fluke</name>
    <dbReference type="NCBI Taxonomy" id="6184"/>
    <lineage>
        <taxon>Eukaryota</taxon>
        <taxon>Metazoa</taxon>
        <taxon>Spiralia</taxon>
        <taxon>Lophotrochozoa</taxon>
        <taxon>Platyhelminthes</taxon>
        <taxon>Trematoda</taxon>
        <taxon>Digenea</taxon>
        <taxon>Strigeidida</taxon>
        <taxon>Schistosomatoidea</taxon>
        <taxon>Schistosomatidae</taxon>
        <taxon>Schistosoma</taxon>
    </lineage>
</organism>
<dbReference type="STRING" id="6184.A0A430QGL1"/>
<feature type="domain" description="SAM-dependent MTase TRM10-type" evidence="4">
    <location>
        <begin position="56"/>
        <end position="138"/>
    </location>
</feature>
<dbReference type="Gene3D" id="3.40.1280.30">
    <property type="match status" value="1"/>
</dbReference>
<comment type="caution">
    <text evidence="5">The sequence shown here is derived from an EMBL/GenBank/DDBJ whole genome shotgun (WGS) entry which is preliminary data.</text>
</comment>
<evidence type="ECO:0000256" key="2">
    <source>
        <dbReference type="ARBA" id="ARBA00022679"/>
    </source>
</evidence>
<evidence type="ECO:0000256" key="1">
    <source>
        <dbReference type="ARBA" id="ARBA00022603"/>
    </source>
</evidence>
<protein>
    <submittedName>
        <fullName evidence="5">tRNA (Guanine9-N1)-methyltransferase</fullName>
    </submittedName>
</protein>
<dbReference type="PANTHER" id="PTHR13563">
    <property type="entry name" value="TRNA (GUANINE-9-) METHYLTRANSFERASE"/>
    <property type="match status" value="1"/>
</dbReference>
<dbReference type="InterPro" id="IPR038459">
    <property type="entry name" value="MT_TRM10-typ_sf"/>
</dbReference>
<reference evidence="5 6" key="1">
    <citation type="journal article" date="2019" name="PLoS Pathog.">
        <title>Genome sequence of the bovine parasite Schistosoma bovis Tanzania.</title>
        <authorList>
            <person name="Oey H."/>
            <person name="Zakrzewski M."/>
            <person name="Gobert G."/>
            <person name="Gravermann K."/>
            <person name="Stoye J."/>
            <person name="Jones M."/>
            <person name="Mcmanus D."/>
            <person name="Krause L."/>
        </authorList>
    </citation>
    <scope>NUCLEOTIDE SEQUENCE [LARGE SCALE GENOMIC DNA]</scope>
    <source>
        <strain evidence="5 6">TAN1997</strain>
    </source>
</reference>
<keyword evidence="3" id="KW-0949">S-adenosyl-L-methionine</keyword>
<name>A0A430QGL1_SCHBO</name>
<dbReference type="Proteomes" id="UP000290809">
    <property type="component" value="Unassembled WGS sequence"/>
</dbReference>
<proteinExistence type="predicted"/>
<accession>A0A430QGL1</accession>
<evidence type="ECO:0000313" key="5">
    <source>
        <dbReference type="EMBL" id="RTG86830.1"/>
    </source>
</evidence>
<gene>
    <name evidence="5" type="ORF">DC041_0004034</name>
</gene>
<keyword evidence="1 5" id="KW-0489">Methyltransferase</keyword>
<dbReference type="AlphaFoldDB" id="A0A430QGL1"/>
<dbReference type="GO" id="GO:0005654">
    <property type="term" value="C:nucleoplasm"/>
    <property type="evidence" value="ECO:0007669"/>
    <property type="project" value="TreeGrafter"/>
</dbReference>
<dbReference type="PROSITE" id="PS51675">
    <property type="entry name" value="SAM_MT_TRM10"/>
    <property type="match status" value="1"/>
</dbReference>
<keyword evidence="6" id="KW-1185">Reference proteome</keyword>
<dbReference type="GO" id="GO:0008168">
    <property type="term" value="F:methyltransferase activity"/>
    <property type="evidence" value="ECO:0007669"/>
    <property type="project" value="UniProtKB-KW"/>
</dbReference>
<evidence type="ECO:0000313" key="6">
    <source>
        <dbReference type="Proteomes" id="UP000290809"/>
    </source>
</evidence>
<dbReference type="PANTHER" id="PTHR13563:SF19">
    <property type="entry name" value="TRNA METHYLTRANSFERASE 10 HOMOLOG B"/>
    <property type="match status" value="1"/>
</dbReference>
<dbReference type="EMBL" id="QMKO01001754">
    <property type="protein sequence ID" value="RTG86830.1"/>
    <property type="molecule type" value="Genomic_DNA"/>
</dbReference>
<dbReference type="GO" id="GO:0002939">
    <property type="term" value="P:tRNA N1-guanine methylation"/>
    <property type="evidence" value="ECO:0007669"/>
    <property type="project" value="TreeGrafter"/>
</dbReference>
<evidence type="ECO:0000259" key="4">
    <source>
        <dbReference type="PROSITE" id="PS51675"/>
    </source>
</evidence>
<dbReference type="InterPro" id="IPR007356">
    <property type="entry name" value="tRNA_m1G_MeTrfase_euk"/>
</dbReference>